<gene>
    <name evidence="1" type="ORF">KV113_27595</name>
</gene>
<dbReference type="RefSeq" id="WP_329780704.1">
    <property type="nucleotide sequence ID" value="NZ_JAYJJU010000170.1"/>
</dbReference>
<sequence>YHADLAEAVNALITDPTRAQRYGDAGRRRCEEVFSWARVAEQTLAVYRQAGR</sequence>
<proteinExistence type="predicted"/>
<comment type="caution">
    <text evidence="1">The sequence shown here is derived from an EMBL/GenBank/DDBJ whole genome shotgun (WGS) entry which is preliminary data.</text>
</comment>
<name>A0ABU5Y5E8_9MYCO</name>
<feature type="non-terminal residue" evidence="1">
    <location>
        <position position="1"/>
    </location>
</feature>
<protein>
    <submittedName>
        <fullName evidence="1">Glycosyltransferase</fullName>
        <ecNumber evidence="1">2.4.-.-</ecNumber>
    </submittedName>
</protein>
<dbReference type="SUPFAM" id="SSF53756">
    <property type="entry name" value="UDP-Glycosyltransferase/glycogen phosphorylase"/>
    <property type="match status" value="1"/>
</dbReference>
<reference evidence="1 2" key="1">
    <citation type="submission" date="2023-12" db="EMBL/GenBank/DDBJ databases">
        <title>Description of new species of Mycobacterium terrae complex isolated from sewage at the Sao Paulo Zoological Park Foundation in Brazil.</title>
        <authorList>
            <person name="Romagnoli C.L."/>
            <person name="Conceicao E.C."/>
            <person name="Machado E."/>
            <person name="Barreto L.B.P.F."/>
            <person name="Sharma A."/>
            <person name="Silva N.M."/>
            <person name="Marques L.E."/>
            <person name="Juliana M.A."/>
            <person name="Lourenco M.C.S."/>
            <person name="Digiampietri L.A."/>
            <person name="Suffys P.N."/>
            <person name="Viana-Niero C."/>
        </authorList>
    </citation>
    <scope>NUCLEOTIDE SEQUENCE [LARGE SCALE GENOMIC DNA]</scope>
    <source>
        <strain evidence="1 2">MYC340</strain>
    </source>
</reference>
<evidence type="ECO:0000313" key="2">
    <source>
        <dbReference type="Proteomes" id="UP001298593"/>
    </source>
</evidence>
<dbReference type="GO" id="GO:0016757">
    <property type="term" value="F:glycosyltransferase activity"/>
    <property type="evidence" value="ECO:0007669"/>
    <property type="project" value="UniProtKB-KW"/>
</dbReference>
<keyword evidence="1" id="KW-0808">Transferase</keyword>
<keyword evidence="1" id="KW-0328">Glycosyltransferase</keyword>
<dbReference type="EC" id="2.4.-.-" evidence="1"/>
<dbReference type="EMBL" id="JAYJJU010000170">
    <property type="protein sequence ID" value="MEB3035307.1"/>
    <property type="molecule type" value="Genomic_DNA"/>
</dbReference>
<dbReference type="Proteomes" id="UP001298593">
    <property type="component" value="Unassembled WGS sequence"/>
</dbReference>
<evidence type="ECO:0000313" key="1">
    <source>
        <dbReference type="EMBL" id="MEB3035307.1"/>
    </source>
</evidence>
<organism evidence="1 2">
    <name type="scientific">[Mycobacterium] nativiensis</name>
    <dbReference type="NCBI Taxonomy" id="2855503"/>
    <lineage>
        <taxon>Bacteria</taxon>
        <taxon>Bacillati</taxon>
        <taxon>Actinomycetota</taxon>
        <taxon>Actinomycetes</taxon>
        <taxon>Mycobacteriales</taxon>
        <taxon>Mycobacteriaceae</taxon>
        <taxon>Mycolicibacter</taxon>
    </lineage>
</organism>
<keyword evidence="2" id="KW-1185">Reference proteome</keyword>
<accession>A0ABU5Y5E8</accession>
<dbReference type="Gene3D" id="3.40.50.2000">
    <property type="entry name" value="Glycogen Phosphorylase B"/>
    <property type="match status" value="1"/>
</dbReference>